<dbReference type="PANTHER" id="PTHR30532">
    <property type="entry name" value="IRON III DICITRATE-BINDING PERIPLASMIC PROTEIN"/>
    <property type="match status" value="1"/>
</dbReference>
<evidence type="ECO:0000313" key="7">
    <source>
        <dbReference type="EMBL" id="QGU28395.1"/>
    </source>
</evidence>
<keyword evidence="8" id="KW-1185">Reference proteome</keyword>
<evidence type="ECO:0000259" key="6">
    <source>
        <dbReference type="PROSITE" id="PS50983"/>
    </source>
</evidence>
<sequence length="341" mass="35418">MHITRPIATLSLVAASALVLAGCSSAGEEAAEAADAPTASEAETVEFSWDRNIAGEDEEPELEKTTVEVPKNPEKIVAFEMSTVDTIGALGGEVAGAPLDSVPDYLQDALADDAFNAGTLFEADLIEIEAQQPDLIVIGGRSSGLYEDLSEIAPTIDLGIAGTYTETLERNVTFLGEVLGAEDEAASALEDLEAGIDEAKAVTAEAGTGLGVMVSGGELSALAPSEQGGGSANVRGGLLYDVFGVEPVVEDIASATHGEPVSFEFLLEKNPDTLWVVDRDVATGEAEAGAAAEVLDNDIVKQTAAAQNDRIVYLDPVAWYIVYGGIETTQLLIDDVMQIAS</sequence>
<protein>
    <submittedName>
        <fullName evidence="7">Iron ABC transporter substrate-binding protein</fullName>
    </submittedName>
</protein>
<organism evidence="7 8">
    <name type="scientific">Microbacterium oryzae</name>
    <dbReference type="NCBI Taxonomy" id="743009"/>
    <lineage>
        <taxon>Bacteria</taxon>
        <taxon>Bacillati</taxon>
        <taxon>Actinomycetota</taxon>
        <taxon>Actinomycetes</taxon>
        <taxon>Micrococcales</taxon>
        <taxon>Microbacteriaceae</taxon>
        <taxon>Microbacterium</taxon>
    </lineage>
</organism>
<reference evidence="7 8" key="1">
    <citation type="submission" date="2018-09" db="EMBL/GenBank/DDBJ databases">
        <title>Whole genome sequencing of Microbacterium oryzae strain MB-10T.</title>
        <authorList>
            <person name="Das S.K."/>
        </authorList>
    </citation>
    <scope>NUCLEOTIDE SEQUENCE [LARGE SCALE GENOMIC DNA]</scope>
    <source>
        <strain evidence="7 8">MB-10</strain>
    </source>
</reference>
<accession>A0A6I6DTT3</accession>
<dbReference type="OrthoDB" id="63946at2"/>
<dbReference type="InterPro" id="IPR002491">
    <property type="entry name" value="ABC_transptr_periplasmic_BD"/>
</dbReference>
<dbReference type="PANTHER" id="PTHR30532:SF28">
    <property type="entry name" value="PETROBACTIN-BINDING PROTEIN YCLQ"/>
    <property type="match status" value="1"/>
</dbReference>
<dbReference type="GO" id="GO:0030288">
    <property type="term" value="C:outer membrane-bounded periplasmic space"/>
    <property type="evidence" value="ECO:0007669"/>
    <property type="project" value="TreeGrafter"/>
</dbReference>
<evidence type="ECO:0000256" key="3">
    <source>
        <dbReference type="ARBA" id="ARBA00022448"/>
    </source>
</evidence>
<dbReference type="RefSeq" id="WP_156242933.1">
    <property type="nucleotide sequence ID" value="NZ_BAAAZL010000003.1"/>
</dbReference>
<evidence type="ECO:0000256" key="1">
    <source>
        <dbReference type="ARBA" id="ARBA00004196"/>
    </source>
</evidence>
<dbReference type="Pfam" id="PF01497">
    <property type="entry name" value="Peripla_BP_2"/>
    <property type="match status" value="1"/>
</dbReference>
<comment type="subcellular location">
    <subcellularLocation>
        <location evidence="1">Cell envelope</location>
    </subcellularLocation>
</comment>
<name>A0A6I6DTT3_9MICO</name>
<keyword evidence="4 5" id="KW-0732">Signal</keyword>
<dbReference type="InterPro" id="IPR033870">
    <property type="entry name" value="FatB"/>
</dbReference>
<dbReference type="CDD" id="cd01140">
    <property type="entry name" value="FatB"/>
    <property type="match status" value="1"/>
</dbReference>
<evidence type="ECO:0000256" key="4">
    <source>
        <dbReference type="ARBA" id="ARBA00022729"/>
    </source>
</evidence>
<comment type="similarity">
    <text evidence="2">Belongs to the bacterial solute-binding protein 8 family.</text>
</comment>
<dbReference type="EMBL" id="CP032550">
    <property type="protein sequence ID" value="QGU28395.1"/>
    <property type="molecule type" value="Genomic_DNA"/>
</dbReference>
<dbReference type="PROSITE" id="PS50983">
    <property type="entry name" value="FE_B12_PBP"/>
    <property type="match status" value="1"/>
</dbReference>
<evidence type="ECO:0000256" key="2">
    <source>
        <dbReference type="ARBA" id="ARBA00008814"/>
    </source>
</evidence>
<evidence type="ECO:0000256" key="5">
    <source>
        <dbReference type="SAM" id="SignalP"/>
    </source>
</evidence>
<dbReference type="Proteomes" id="UP000422989">
    <property type="component" value="Chromosome"/>
</dbReference>
<dbReference type="GO" id="GO:1901678">
    <property type="term" value="P:iron coordination entity transport"/>
    <property type="evidence" value="ECO:0007669"/>
    <property type="project" value="UniProtKB-ARBA"/>
</dbReference>
<dbReference type="AlphaFoldDB" id="A0A6I6DTT3"/>
<dbReference type="Gene3D" id="3.40.50.1980">
    <property type="entry name" value="Nitrogenase molybdenum iron protein domain"/>
    <property type="match status" value="2"/>
</dbReference>
<feature type="domain" description="Fe/B12 periplasmic-binding" evidence="6">
    <location>
        <begin position="75"/>
        <end position="341"/>
    </location>
</feature>
<feature type="chain" id="PRO_5039322507" evidence="5">
    <location>
        <begin position="22"/>
        <end position="341"/>
    </location>
</feature>
<proteinExistence type="inferred from homology"/>
<dbReference type="SUPFAM" id="SSF53807">
    <property type="entry name" value="Helical backbone' metal receptor"/>
    <property type="match status" value="1"/>
</dbReference>
<dbReference type="PROSITE" id="PS51257">
    <property type="entry name" value="PROKAR_LIPOPROTEIN"/>
    <property type="match status" value="1"/>
</dbReference>
<gene>
    <name evidence="7" type="ORF">D7D94_12475</name>
</gene>
<dbReference type="InterPro" id="IPR051313">
    <property type="entry name" value="Bact_iron-sidero_bind"/>
</dbReference>
<keyword evidence="3" id="KW-0813">Transport</keyword>
<evidence type="ECO:0000313" key="8">
    <source>
        <dbReference type="Proteomes" id="UP000422989"/>
    </source>
</evidence>
<dbReference type="KEGG" id="moj:D7D94_12475"/>
<feature type="signal peptide" evidence="5">
    <location>
        <begin position="1"/>
        <end position="21"/>
    </location>
</feature>